<evidence type="ECO:0000313" key="1">
    <source>
        <dbReference type="EMBL" id="CAI9269432.1"/>
    </source>
</evidence>
<organism evidence="1 2">
    <name type="scientific">Lactuca saligna</name>
    <name type="common">Willowleaf lettuce</name>
    <dbReference type="NCBI Taxonomy" id="75948"/>
    <lineage>
        <taxon>Eukaryota</taxon>
        <taxon>Viridiplantae</taxon>
        <taxon>Streptophyta</taxon>
        <taxon>Embryophyta</taxon>
        <taxon>Tracheophyta</taxon>
        <taxon>Spermatophyta</taxon>
        <taxon>Magnoliopsida</taxon>
        <taxon>eudicotyledons</taxon>
        <taxon>Gunneridae</taxon>
        <taxon>Pentapetalae</taxon>
        <taxon>asterids</taxon>
        <taxon>campanulids</taxon>
        <taxon>Asterales</taxon>
        <taxon>Asteraceae</taxon>
        <taxon>Cichorioideae</taxon>
        <taxon>Cichorieae</taxon>
        <taxon>Lactucinae</taxon>
        <taxon>Lactuca</taxon>
    </lineage>
</organism>
<dbReference type="Proteomes" id="UP001177003">
    <property type="component" value="Chromosome 1"/>
</dbReference>
<keyword evidence="2" id="KW-1185">Reference proteome</keyword>
<protein>
    <submittedName>
        <fullName evidence="1">Uncharacterized protein</fullName>
    </submittedName>
</protein>
<evidence type="ECO:0000313" key="2">
    <source>
        <dbReference type="Proteomes" id="UP001177003"/>
    </source>
</evidence>
<name>A0AA35YC67_LACSI</name>
<sequence>MQDCKKLKSVEHPPRTLSRLLLFSRHESFIDKVVFDLEMSPIKLSSNWWIDYHSWSYEVEGMIKVQQMVDVEEKLLCSLGWINLDFLDAVRVGTNPCKSKIQTMFYEFGIFSTIYEAEEMPSWFRHRSVGPLIGGKYDENGTKRCKKKFKELHEEKSRLKTKE</sequence>
<proteinExistence type="predicted"/>
<dbReference type="AlphaFoldDB" id="A0AA35YC67"/>
<accession>A0AA35YC67</accession>
<reference evidence="1" key="1">
    <citation type="submission" date="2023-04" db="EMBL/GenBank/DDBJ databases">
        <authorList>
            <person name="Vijverberg K."/>
            <person name="Xiong W."/>
            <person name="Schranz E."/>
        </authorList>
    </citation>
    <scope>NUCLEOTIDE SEQUENCE</scope>
</reference>
<gene>
    <name evidence="1" type="ORF">LSALG_LOCUS9807</name>
</gene>
<dbReference type="EMBL" id="OX465077">
    <property type="protein sequence ID" value="CAI9269432.1"/>
    <property type="molecule type" value="Genomic_DNA"/>
</dbReference>